<proteinExistence type="predicted"/>
<name>A0AAW6E3J0_9FIRM</name>
<keyword evidence="1" id="KW-1133">Transmembrane helix</keyword>
<evidence type="ECO:0000313" key="4">
    <source>
        <dbReference type="Proteomes" id="UP001211015"/>
    </source>
</evidence>
<comment type="caution">
    <text evidence="2">The sequence shown here is derived from an EMBL/GenBank/DDBJ whole genome shotgun (WGS) entry which is preliminary data.</text>
</comment>
<evidence type="ECO:0000313" key="2">
    <source>
        <dbReference type="EMBL" id="MDB8744489.1"/>
    </source>
</evidence>
<feature type="transmembrane region" description="Helical" evidence="1">
    <location>
        <begin position="6"/>
        <end position="25"/>
    </location>
</feature>
<accession>A0AAW6E3J0</accession>
<reference evidence="2" key="1">
    <citation type="submission" date="2023-01" db="EMBL/GenBank/DDBJ databases">
        <title>Human gut microbiome strain richness.</title>
        <authorList>
            <person name="Chen-Liaw A."/>
        </authorList>
    </citation>
    <scope>NUCLEOTIDE SEQUENCE</scope>
    <source>
        <strain evidence="2">1001275st1_F4_1001275B_160808</strain>
        <strain evidence="3">D43st1_D9_D43t1_170807</strain>
    </source>
</reference>
<protein>
    <recommendedName>
        <fullName evidence="5">Secreted protein</fullName>
    </recommendedName>
</protein>
<organism evidence="2 4">
    <name type="scientific">Ruminococcus bicirculans</name>
    <name type="common">ex Wegman et al. 2014</name>
    <dbReference type="NCBI Taxonomy" id="1160721"/>
    <lineage>
        <taxon>Bacteria</taxon>
        <taxon>Bacillati</taxon>
        <taxon>Bacillota</taxon>
        <taxon>Clostridia</taxon>
        <taxon>Eubacteriales</taxon>
        <taxon>Oscillospiraceae</taxon>
        <taxon>Ruminococcus</taxon>
    </lineage>
</organism>
<sequence>MKNKHFAIIIWCVVAVIFVGGFWFISIKNLSSDKTDEEYDPKNNSEYRDLTAICSHDETYQEPILKTGDYYIDGNTDNDEFHIRINDDHTYEVCGDVEKYIDSYCRYFNEDDKNADIEWYSKPRDYEIKTFHEAADFIQVRIKQHTCDGVTFSTGPTYIDEESFQNGDNIYKLVSESTSSNLDN</sequence>
<evidence type="ECO:0000313" key="3">
    <source>
        <dbReference type="EMBL" id="MDB8749982.1"/>
    </source>
</evidence>
<keyword evidence="1" id="KW-0812">Transmembrane</keyword>
<dbReference type="Proteomes" id="UP001213042">
    <property type="component" value="Unassembled WGS sequence"/>
</dbReference>
<dbReference type="RefSeq" id="WP_195220921.1">
    <property type="nucleotide sequence ID" value="NZ_JADMWL010000008.1"/>
</dbReference>
<gene>
    <name evidence="2" type="ORF">PNU62_05610</name>
    <name evidence="3" type="ORF">PNW00_05910</name>
</gene>
<dbReference type="AlphaFoldDB" id="A0AAW6E3J0"/>
<evidence type="ECO:0008006" key="5">
    <source>
        <dbReference type="Google" id="ProtNLM"/>
    </source>
</evidence>
<dbReference type="EMBL" id="JAQMLU010000008">
    <property type="protein sequence ID" value="MDB8749982.1"/>
    <property type="molecule type" value="Genomic_DNA"/>
</dbReference>
<dbReference type="Proteomes" id="UP001211015">
    <property type="component" value="Unassembled WGS sequence"/>
</dbReference>
<evidence type="ECO:0000256" key="1">
    <source>
        <dbReference type="SAM" id="Phobius"/>
    </source>
</evidence>
<dbReference type="EMBL" id="JAQMLV010000005">
    <property type="protein sequence ID" value="MDB8744489.1"/>
    <property type="molecule type" value="Genomic_DNA"/>
</dbReference>
<keyword evidence="1" id="KW-0472">Membrane</keyword>